<sequence>MNLLILGAYGMLGHKLFQKLSQHFDTYATCRNIRKEEWISQILPTDRLIPSVQAEDFDSILKAINAVRPDAIINCIGIIKQLDAAKDPIPSIAINALFPHQLAAVCQAQGIRLIHFSTDCVFSGKNGMYTHKDIADAEDLYGRTKFLGEVGGKGCITIRSSIIGRELGTRHGLLEWFLSQAGGTVKGYRKAIYTGFTTIEMSHIVNKILVNHPDLSGVWHVASSPISKYDLLCHINEKMVLNVRIEPDDQFICDRSLDGRLFAKQTGYVAPSWDKMIEELAKDSSPYNDIKKADVKN</sequence>
<dbReference type="SUPFAM" id="SSF51735">
    <property type="entry name" value="NAD(P)-binding Rossmann-fold domains"/>
    <property type="match status" value="1"/>
</dbReference>
<dbReference type="PANTHER" id="PTHR10491">
    <property type="entry name" value="DTDP-4-DEHYDRORHAMNOSE REDUCTASE"/>
    <property type="match status" value="1"/>
</dbReference>
<dbReference type="CDD" id="cd05254">
    <property type="entry name" value="dTDP_HR_like_SDR_e"/>
    <property type="match status" value="1"/>
</dbReference>
<dbReference type="Pfam" id="PF04321">
    <property type="entry name" value="RmlD_sub_bind"/>
    <property type="match status" value="1"/>
</dbReference>
<keyword evidence="3" id="KW-1185">Reference proteome</keyword>
<dbReference type="Proteomes" id="UP000027153">
    <property type="component" value="Unassembled WGS sequence"/>
</dbReference>
<dbReference type="EC" id="1.1.1.133" evidence="2"/>
<accession>A0A062V493</accession>
<dbReference type="EMBL" id="JMIY01000003">
    <property type="protein sequence ID" value="KCZ72167.1"/>
    <property type="molecule type" value="Genomic_DNA"/>
</dbReference>
<evidence type="ECO:0000259" key="1">
    <source>
        <dbReference type="Pfam" id="PF04321"/>
    </source>
</evidence>
<keyword evidence="2" id="KW-0560">Oxidoreductase</keyword>
<dbReference type="GO" id="GO:0019305">
    <property type="term" value="P:dTDP-rhamnose biosynthetic process"/>
    <property type="evidence" value="ECO:0007669"/>
    <property type="project" value="TreeGrafter"/>
</dbReference>
<dbReference type="InterPro" id="IPR029903">
    <property type="entry name" value="RmlD-like-bd"/>
</dbReference>
<feature type="domain" description="RmlD-like substrate binding" evidence="1">
    <location>
        <begin position="1"/>
        <end position="150"/>
    </location>
</feature>
<proteinExistence type="predicted"/>
<dbReference type="RefSeq" id="WP_048090220.1">
    <property type="nucleotide sequence ID" value="NZ_JMIY01000003.1"/>
</dbReference>
<reference evidence="2 3" key="1">
    <citation type="journal article" date="2013" name="Nature">
        <title>Anaerobic oxidation of methane coupled to nitrate reduction in a novel archaeal lineage.</title>
        <authorList>
            <person name="Haroon M.F."/>
            <person name="Hu S."/>
            <person name="Shi Y."/>
            <person name="Imelfort M."/>
            <person name="Keller J."/>
            <person name="Hugenholtz P."/>
            <person name="Yuan Z."/>
            <person name="Tyson G.W."/>
        </authorList>
    </citation>
    <scope>NUCLEOTIDE SEQUENCE [LARGE SCALE GENOMIC DNA]</scope>
    <source>
        <strain evidence="2 3">ANME-2d</strain>
    </source>
</reference>
<gene>
    <name evidence="2" type="ORF">ANME2D_01571</name>
</gene>
<name>A0A062V493_9EURY</name>
<dbReference type="AlphaFoldDB" id="A0A062V493"/>
<dbReference type="InterPro" id="IPR036291">
    <property type="entry name" value="NAD(P)-bd_dom_sf"/>
</dbReference>
<protein>
    <submittedName>
        <fullName evidence="2">dTDP-4-dehydrorhamnose reductase</fullName>
        <ecNumber evidence="2">1.1.1.133</ecNumber>
    </submittedName>
</protein>
<dbReference type="GO" id="GO:0008831">
    <property type="term" value="F:dTDP-4-dehydrorhamnose reductase activity"/>
    <property type="evidence" value="ECO:0007669"/>
    <property type="project" value="UniProtKB-EC"/>
</dbReference>
<dbReference type="PATRIC" id="fig|1392998.3.peg.1578"/>
<dbReference type="Gene3D" id="3.40.50.720">
    <property type="entry name" value="NAD(P)-binding Rossmann-like Domain"/>
    <property type="match status" value="1"/>
</dbReference>
<dbReference type="PANTHER" id="PTHR10491:SF4">
    <property type="entry name" value="METHIONINE ADENOSYLTRANSFERASE 2 SUBUNIT BETA"/>
    <property type="match status" value="1"/>
</dbReference>
<comment type="caution">
    <text evidence="2">The sequence shown here is derived from an EMBL/GenBank/DDBJ whole genome shotgun (WGS) entry which is preliminary data.</text>
</comment>
<organism evidence="2 3">
    <name type="scientific">Candidatus Methanoperedens nitratireducens</name>
    <dbReference type="NCBI Taxonomy" id="1392998"/>
    <lineage>
        <taxon>Archaea</taxon>
        <taxon>Methanobacteriati</taxon>
        <taxon>Methanobacteriota</taxon>
        <taxon>Stenosarchaea group</taxon>
        <taxon>Methanomicrobia</taxon>
        <taxon>Methanosarcinales</taxon>
        <taxon>ANME-2 cluster</taxon>
        <taxon>Candidatus Methanoperedentaceae</taxon>
        <taxon>Candidatus Methanoperedens</taxon>
    </lineage>
</organism>
<evidence type="ECO:0000313" key="3">
    <source>
        <dbReference type="Proteomes" id="UP000027153"/>
    </source>
</evidence>
<evidence type="ECO:0000313" key="2">
    <source>
        <dbReference type="EMBL" id="KCZ72167.1"/>
    </source>
</evidence>
<dbReference type="GO" id="GO:0005829">
    <property type="term" value="C:cytosol"/>
    <property type="evidence" value="ECO:0007669"/>
    <property type="project" value="TreeGrafter"/>
</dbReference>
<dbReference type="InterPro" id="IPR005913">
    <property type="entry name" value="dTDP_dehydrorham_reduct"/>
</dbReference>